<keyword evidence="7" id="KW-0547">Nucleotide-binding</keyword>
<dbReference type="GO" id="GO:0005886">
    <property type="term" value="C:plasma membrane"/>
    <property type="evidence" value="ECO:0007669"/>
    <property type="project" value="UniProtKB-SubCell"/>
</dbReference>
<organism evidence="15 16">
    <name type="scientific">Candidatus Desulfatibia vada</name>
    <dbReference type="NCBI Taxonomy" id="2841696"/>
    <lineage>
        <taxon>Bacteria</taxon>
        <taxon>Pseudomonadati</taxon>
        <taxon>Thermodesulfobacteriota</taxon>
        <taxon>Desulfobacteria</taxon>
        <taxon>Desulfobacterales</taxon>
        <taxon>Desulfobacterales incertae sedis</taxon>
        <taxon>Candidatus Desulfatibia</taxon>
    </lineage>
</organism>
<dbReference type="CDD" id="cd00075">
    <property type="entry name" value="HATPase"/>
    <property type="match status" value="1"/>
</dbReference>
<dbReference type="InterPro" id="IPR036890">
    <property type="entry name" value="HATPase_C_sf"/>
</dbReference>
<dbReference type="Pfam" id="PF00672">
    <property type="entry name" value="HAMP"/>
    <property type="match status" value="1"/>
</dbReference>
<evidence type="ECO:0000259" key="13">
    <source>
        <dbReference type="PROSITE" id="PS50109"/>
    </source>
</evidence>
<dbReference type="EMBL" id="JACNIG010000430">
    <property type="protein sequence ID" value="MBC8434389.1"/>
    <property type="molecule type" value="Genomic_DNA"/>
</dbReference>
<keyword evidence="5" id="KW-0597">Phosphoprotein</keyword>
<evidence type="ECO:0000256" key="6">
    <source>
        <dbReference type="ARBA" id="ARBA00022679"/>
    </source>
</evidence>
<dbReference type="InterPro" id="IPR004358">
    <property type="entry name" value="Sig_transdc_His_kin-like_C"/>
</dbReference>
<evidence type="ECO:0000256" key="12">
    <source>
        <dbReference type="SAM" id="Phobius"/>
    </source>
</evidence>
<keyword evidence="12" id="KW-0812">Transmembrane</keyword>
<dbReference type="Gene3D" id="6.10.340.10">
    <property type="match status" value="1"/>
</dbReference>
<reference evidence="15 16" key="1">
    <citation type="submission" date="2020-08" db="EMBL/GenBank/DDBJ databases">
        <title>Bridging the membrane lipid divide: bacteria of the FCB group superphylum have the potential to synthesize archaeal ether lipids.</title>
        <authorList>
            <person name="Villanueva L."/>
            <person name="Von Meijenfeldt F.A.B."/>
            <person name="Westbye A.B."/>
            <person name="Yadav S."/>
            <person name="Hopmans E.C."/>
            <person name="Dutilh B.E."/>
            <person name="Sinninghe Damste J.S."/>
        </authorList>
    </citation>
    <scope>NUCLEOTIDE SEQUENCE [LARGE SCALE GENOMIC DNA]</scope>
    <source>
        <strain evidence="15">NIOZ-UU17</strain>
    </source>
</reference>
<dbReference type="CDD" id="cd06225">
    <property type="entry name" value="HAMP"/>
    <property type="match status" value="1"/>
</dbReference>
<keyword evidence="10" id="KW-0902">Two-component regulatory system</keyword>
<keyword evidence="11 12" id="KW-0472">Membrane</keyword>
<dbReference type="PROSITE" id="PS50109">
    <property type="entry name" value="HIS_KIN"/>
    <property type="match status" value="1"/>
</dbReference>
<keyword evidence="12" id="KW-1133">Transmembrane helix</keyword>
<feature type="domain" description="Histidine kinase" evidence="13">
    <location>
        <begin position="202"/>
        <end position="419"/>
    </location>
</feature>
<evidence type="ECO:0000256" key="3">
    <source>
        <dbReference type="ARBA" id="ARBA00012438"/>
    </source>
</evidence>
<dbReference type="SMART" id="SM00388">
    <property type="entry name" value="HisKA"/>
    <property type="match status" value="1"/>
</dbReference>
<evidence type="ECO:0000313" key="16">
    <source>
        <dbReference type="Proteomes" id="UP000605201"/>
    </source>
</evidence>
<gene>
    <name evidence="15" type="ORF">H8D96_20975</name>
</gene>
<evidence type="ECO:0000256" key="9">
    <source>
        <dbReference type="ARBA" id="ARBA00022840"/>
    </source>
</evidence>
<dbReference type="Pfam" id="PF00512">
    <property type="entry name" value="HisKA"/>
    <property type="match status" value="1"/>
</dbReference>
<dbReference type="InterPro" id="IPR003594">
    <property type="entry name" value="HATPase_dom"/>
</dbReference>
<name>A0A8J6TMC7_9BACT</name>
<evidence type="ECO:0000256" key="11">
    <source>
        <dbReference type="ARBA" id="ARBA00023136"/>
    </source>
</evidence>
<dbReference type="FunFam" id="3.30.565.10:FF:000023">
    <property type="entry name" value="PAS domain-containing sensor histidine kinase"/>
    <property type="match status" value="1"/>
</dbReference>
<evidence type="ECO:0000313" key="15">
    <source>
        <dbReference type="EMBL" id="MBC8434389.1"/>
    </source>
</evidence>
<proteinExistence type="predicted"/>
<feature type="domain" description="HAMP" evidence="14">
    <location>
        <begin position="123"/>
        <end position="176"/>
    </location>
</feature>
<evidence type="ECO:0000256" key="7">
    <source>
        <dbReference type="ARBA" id="ARBA00022741"/>
    </source>
</evidence>
<sequence>MIPAEVLSSLSSNLDICRENITESGERELTDQLLDNYHRYERLVQSLTEVDTGHWSNKRFAAFLVLTADMVALLDNLVSINEEAMERAEQRTRLLASRAQRNAAILFIVIIIAILALSYFLSYRIARPIMTLASHLSNAQEGRGVYPTVRIQSNDEIGFLVNSFNRLFSRLEQYDLYRDEILSIEKEKVRRGEEAKGRFIAEISHQLKTPMTSLAMSVGMLHGGGEGLSAEKRGKLVTTANEDCIRLAALINELVDISCLEAMSRPRLKETLDIAVVIRECIAPLIKQADDKGISVDIDISEDLPQVTIDSFRFPWVITNLVGNALRYTDRGGRIKLKIYKQGQLFYFQCTDTGSGIDPQYLPQIFDRFTQFSERGKSGTVGLGLAIVKDIIEQHGGDIQVQSRLGEGTTFTFWIPALKEEKGEKSTDH</sequence>
<dbReference type="EC" id="2.7.13.3" evidence="3"/>
<dbReference type="SUPFAM" id="SSF158472">
    <property type="entry name" value="HAMP domain-like"/>
    <property type="match status" value="1"/>
</dbReference>
<evidence type="ECO:0000256" key="2">
    <source>
        <dbReference type="ARBA" id="ARBA00004236"/>
    </source>
</evidence>
<feature type="transmembrane region" description="Helical" evidence="12">
    <location>
        <begin position="60"/>
        <end position="81"/>
    </location>
</feature>
<dbReference type="PANTHER" id="PTHR43047:SF72">
    <property type="entry name" value="OSMOSENSING HISTIDINE PROTEIN KINASE SLN1"/>
    <property type="match status" value="1"/>
</dbReference>
<evidence type="ECO:0000259" key="14">
    <source>
        <dbReference type="PROSITE" id="PS50885"/>
    </source>
</evidence>
<dbReference type="SUPFAM" id="SSF55874">
    <property type="entry name" value="ATPase domain of HSP90 chaperone/DNA topoisomerase II/histidine kinase"/>
    <property type="match status" value="1"/>
</dbReference>
<keyword evidence="8 15" id="KW-0418">Kinase</keyword>
<dbReference type="PROSITE" id="PS50885">
    <property type="entry name" value="HAMP"/>
    <property type="match status" value="1"/>
</dbReference>
<dbReference type="Proteomes" id="UP000605201">
    <property type="component" value="Unassembled WGS sequence"/>
</dbReference>
<comment type="catalytic activity">
    <reaction evidence="1">
        <text>ATP + protein L-histidine = ADP + protein N-phospho-L-histidine.</text>
        <dbReference type="EC" id="2.7.13.3"/>
    </reaction>
</comment>
<dbReference type="InterPro" id="IPR005467">
    <property type="entry name" value="His_kinase_dom"/>
</dbReference>
<evidence type="ECO:0000256" key="10">
    <source>
        <dbReference type="ARBA" id="ARBA00023012"/>
    </source>
</evidence>
<keyword evidence="6" id="KW-0808">Transferase</keyword>
<dbReference type="PANTHER" id="PTHR43047">
    <property type="entry name" value="TWO-COMPONENT HISTIDINE PROTEIN KINASE"/>
    <property type="match status" value="1"/>
</dbReference>
<dbReference type="InterPro" id="IPR003660">
    <property type="entry name" value="HAMP_dom"/>
</dbReference>
<keyword evidence="4" id="KW-1003">Cell membrane</keyword>
<dbReference type="Gene3D" id="3.30.565.10">
    <property type="entry name" value="Histidine kinase-like ATPase, C-terminal domain"/>
    <property type="match status" value="1"/>
</dbReference>
<feature type="transmembrane region" description="Helical" evidence="12">
    <location>
        <begin position="102"/>
        <end position="121"/>
    </location>
</feature>
<dbReference type="GO" id="GO:0009927">
    <property type="term" value="F:histidine phosphotransfer kinase activity"/>
    <property type="evidence" value="ECO:0007669"/>
    <property type="project" value="TreeGrafter"/>
</dbReference>
<comment type="subcellular location">
    <subcellularLocation>
        <location evidence="2">Cell membrane</location>
    </subcellularLocation>
</comment>
<comment type="caution">
    <text evidence="15">The sequence shown here is derived from an EMBL/GenBank/DDBJ whole genome shotgun (WGS) entry which is preliminary data.</text>
</comment>
<evidence type="ECO:0000256" key="5">
    <source>
        <dbReference type="ARBA" id="ARBA00022553"/>
    </source>
</evidence>
<dbReference type="GO" id="GO:0000155">
    <property type="term" value="F:phosphorelay sensor kinase activity"/>
    <property type="evidence" value="ECO:0007669"/>
    <property type="project" value="InterPro"/>
</dbReference>
<dbReference type="InterPro" id="IPR003661">
    <property type="entry name" value="HisK_dim/P_dom"/>
</dbReference>
<evidence type="ECO:0000256" key="4">
    <source>
        <dbReference type="ARBA" id="ARBA00022475"/>
    </source>
</evidence>
<keyword evidence="9" id="KW-0067">ATP-binding</keyword>
<dbReference type="Pfam" id="PF02518">
    <property type="entry name" value="HATPase_c"/>
    <property type="match status" value="1"/>
</dbReference>
<dbReference type="PRINTS" id="PR00344">
    <property type="entry name" value="BCTRLSENSOR"/>
</dbReference>
<dbReference type="SUPFAM" id="SSF47384">
    <property type="entry name" value="Homodimeric domain of signal transducing histidine kinase"/>
    <property type="match status" value="1"/>
</dbReference>
<evidence type="ECO:0000256" key="8">
    <source>
        <dbReference type="ARBA" id="ARBA00022777"/>
    </source>
</evidence>
<dbReference type="InterPro" id="IPR036097">
    <property type="entry name" value="HisK_dim/P_sf"/>
</dbReference>
<dbReference type="AlphaFoldDB" id="A0A8J6TMC7"/>
<dbReference type="CDD" id="cd00082">
    <property type="entry name" value="HisKA"/>
    <property type="match status" value="1"/>
</dbReference>
<dbReference type="SMART" id="SM00387">
    <property type="entry name" value="HATPase_c"/>
    <property type="match status" value="1"/>
</dbReference>
<dbReference type="GO" id="GO:0005524">
    <property type="term" value="F:ATP binding"/>
    <property type="evidence" value="ECO:0007669"/>
    <property type="project" value="UniProtKB-KW"/>
</dbReference>
<dbReference type="Gene3D" id="1.10.287.130">
    <property type="match status" value="1"/>
</dbReference>
<protein>
    <recommendedName>
        <fullName evidence="3">histidine kinase</fullName>
        <ecNumber evidence="3">2.7.13.3</ecNumber>
    </recommendedName>
</protein>
<accession>A0A8J6TMC7</accession>
<evidence type="ECO:0000256" key="1">
    <source>
        <dbReference type="ARBA" id="ARBA00000085"/>
    </source>
</evidence>